<organism evidence="24 25">
    <name type="scientific">Beauveria bassiana D1-5</name>
    <dbReference type="NCBI Taxonomy" id="1245745"/>
    <lineage>
        <taxon>Eukaryota</taxon>
        <taxon>Fungi</taxon>
        <taxon>Dikarya</taxon>
        <taxon>Ascomycota</taxon>
        <taxon>Pezizomycotina</taxon>
        <taxon>Sordariomycetes</taxon>
        <taxon>Hypocreomycetidae</taxon>
        <taxon>Hypocreales</taxon>
        <taxon>Cordycipitaceae</taxon>
        <taxon>Beauveria</taxon>
    </lineage>
</organism>
<keyword evidence="5" id="KW-0963">Cytoplasm</keyword>
<dbReference type="PANTHER" id="PTHR45569">
    <property type="entry name" value="SENSOR PROTEIN KDPD"/>
    <property type="match status" value="1"/>
</dbReference>
<feature type="domain" description="Response regulatory" evidence="22">
    <location>
        <begin position="877"/>
        <end position="990"/>
    </location>
</feature>
<dbReference type="Pfam" id="PF13493">
    <property type="entry name" value="DUF4118"/>
    <property type="match status" value="1"/>
</dbReference>
<feature type="modified residue" description="4-aspartylphosphate" evidence="18">
    <location>
        <position position="926"/>
    </location>
</feature>
<dbReference type="CDD" id="cd00383">
    <property type="entry name" value="trans_reg_C"/>
    <property type="match status" value="1"/>
</dbReference>
<dbReference type="SUPFAM" id="SSF52402">
    <property type="entry name" value="Adenine nucleotide alpha hydrolases-like"/>
    <property type="match status" value="1"/>
</dbReference>
<keyword evidence="15 19" id="KW-0238">DNA-binding</keyword>
<dbReference type="GO" id="GO:0005886">
    <property type="term" value="C:plasma membrane"/>
    <property type="evidence" value="ECO:0007669"/>
    <property type="project" value="TreeGrafter"/>
</dbReference>
<protein>
    <recommendedName>
        <fullName evidence="4">histidine kinase</fullName>
        <ecNumber evidence="4">2.7.13.3</ecNumber>
    </recommendedName>
</protein>
<evidence type="ECO:0000256" key="2">
    <source>
        <dbReference type="ARBA" id="ARBA00004141"/>
    </source>
</evidence>
<dbReference type="GO" id="GO:0000155">
    <property type="term" value="F:phosphorelay sensor kinase activity"/>
    <property type="evidence" value="ECO:0007669"/>
    <property type="project" value="InterPro"/>
</dbReference>
<comment type="subcellular location">
    <subcellularLocation>
        <location evidence="3">Cytoplasm</location>
    </subcellularLocation>
    <subcellularLocation>
        <location evidence="2">Membrane</location>
        <topology evidence="2">Multi-pass membrane protein</topology>
    </subcellularLocation>
</comment>
<dbReference type="EMBL" id="ANFO01000228">
    <property type="protein sequence ID" value="KGQ11278.1"/>
    <property type="molecule type" value="Genomic_DNA"/>
</dbReference>
<evidence type="ECO:0000256" key="11">
    <source>
        <dbReference type="ARBA" id="ARBA00022840"/>
    </source>
</evidence>
<dbReference type="Pfam" id="PF00512">
    <property type="entry name" value="HisKA"/>
    <property type="match status" value="1"/>
</dbReference>
<dbReference type="Pfam" id="PF00072">
    <property type="entry name" value="Response_reg"/>
    <property type="match status" value="1"/>
</dbReference>
<dbReference type="SUPFAM" id="SSF47384">
    <property type="entry name" value="Homodimeric domain of signal transducing histidine kinase"/>
    <property type="match status" value="1"/>
</dbReference>
<feature type="transmembrane region" description="Helical" evidence="20">
    <location>
        <begin position="399"/>
        <end position="419"/>
    </location>
</feature>
<dbReference type="SMART" id="SM00448">
    <property type="entry name" value="REC"/>
    <property type="match status" value="1"/>
</dbReference>
<dbReference type="InterPro" id="IPR004358">
    <property type="entry name" value="Sig_transdc_His_kin-like_C"/>
</dbReference>
<dbReference type="CDD" id="cd00075">
    <property type="entry name" value="HATPase"/>
    <property type="match status" value="1"/>
</dbReference>
<evidence type="ECO:0000256" key="6">
    <source>
        <dbReference type="ARBA" id="ARBA00022553"/>
    </source>
</evidence>
<dbReference type="Pfam" id="PF02702">
    <property type="entry name" value="KdpD"/>
    <property type="match status" value="1"/>
</dbReference>
<dbReference type="Pfam" id="PF00486">
    <property type="entry name" value="Trans_reg_C"/>
    <property type="match status" value="1"/>
</dbReference>
<dbReference type="InterPro" id="IPR025201">
    <property type="entry name" value="KdpD_TM"/>
</dbReference>
<dbReference type="FunFam" id="3.40.50.300:FF:000483">
    <property type="entry name" value="Sensor histidine kinase KdpD"/>
    <property type="match status" value="1"/>
</dbReference>
<feature type="DNA-binding region" description="OmpR/PhoB-type" evidence="19">
    <location>
        <begin position="1000"/>
        <end position="1099"/>
    </location>
</feature>
<dbReference type="GO" id="GO:0042802">
    <property type="term" value="F:identical protein binding"/>
    <property type="evidence" value="ECO:0007669"/>
    <property type="project" value="UniProtKB-ARBA"/>
</dbReference>
<keyword evidence="16 20" id="KW-0472">Membrane</keyword>
<dbReference type="InterPro" id="IPR029016">
    <property type="entry name" value="GAF-like_dom_sf"/>
</dbReference>
<dbReference type="NCBIfam" id="NF007820">
    <property type="entry name" value="PRK10529.1"/>
    <property type="match status" value="1"/>
</dbReference>
<dbReference type="PROSITE" id="PS50109">
    <property type="entry name" value="HIS_KIN"/>
    <property type="match status" value="1"/>
</dbReference>
<dbReference type="GO" id="GO:0043565">
    <property type="term" value="F:sequence-specific DNA binding"/>
    <property type="evidence" value="ECO:0007669"/>
    <property type="project" value="UniProtKB-ARBA"/>
</dbReference>
<evidence type="ECO:0000256" key="20">
    <source>
        <dbReference type="SAM" id="Phobius"/>
    </source>
</evidence>
<dbReference type="FunFam" id="1.20.120.620:FF:000001">
    <property type="entry name" value="Two-component sensor histidine kinase KdpD"/>
    <property type="match status" value="1"/>
</dbReference>
<dbReference type="InterPro" id="IPR036097">
    <property type="entry name" value="HisK_dim/P_sf"/>
</dbReference>
<dbReference type="Gene3D" id="6.10.250.690">
    <property type="match status" value="1"/>
</dbReference>
<dbReference type="GO" id="GO:0005737">
    <property type="term" value="C:cytoplasm"/>
    <property type="evidence" value="ECO:0007669"/>
    <property type="project" value="UniProtKB-SubCell"/>
</dbReference>
<dbReference type="Gene3D" id="3.30.450.40">
    <property type="match status" value="1"/>
</dbReference>
<dbReference type="Gene3D" id="3.30.565.10">
    <property type="entry name" value="Histidine kinase-like ATPase, C-terminal domain"/>
    <property type="match status" value="1"/>
</dbReference>
<reference evidence="24 25" key="1">
    <citation type="submission" date="2012-10" db="EMBL/GenBank/DDBJ databases">
        <title>Genome sequencing and analysis of entomopathogenic fungi Beauveria bassiana D1-5.</title>
        <authorList>
            <person name="Li Q."/>
            <person name="Wang L."/>
            <person name="Zhang Z."/>
            <person name="Wang Q."/>
            <person name="Ren J."/>
            <person name="Wang M."/>
            <person name="Xu W."/>
            <person name="Wang J."/>
            <person name="Lu Y."/>
            <person name="Du Q."/>
            <person name="Sun Z."/>
        </authorList>
    </citation>
    <scope>NUCLEOTIDE SEQUENCE [LARGE SCALE GENOMIC DNA]</scope>
    <source>
        <strain evidence="24 25">D1-5</strain>
    </source>
</reference>
<dbReference type="CDD" id="cd01987">
    <property type="entry name" value="USP_KdpD-like"/>
    <property type="match status" value="1"/>
</dbReference>
<evidence type="ECO:0000256" key="15">
    <source>
        <dbReference type="ARBA" id="ARBA00023125"/>
    </source>
</evidence>
<evidence type="ECO:0000313" key="24">
    <source>
        <dbReference type="EMBL" id="KGQ11278.1"/>
    </source>
</evidence>
<evidence type="ECO:0000256" key="7">
    <source>
        <dbReference type="ARBA" id="ARBA00022679"/>
    </source>
</evidence>
<evidence type="ECO:0000256" key="18">
    <source>
        <dbReference type="PROSITE-ProRule" id="PRU00169"/>
    </source>
</evidence>
<dbReference type="InterPro" id="IPR003852">
    <property type="entry name" value="Sig_transdc_His_kinase_KdpD_N"/>
</dbReference>
<dbReference type="FunFam" id="3.40.50.2300:FF:000021">
    <property type="entry name" value="Two-component system response regulator KdpE"/>
    <property type="match status" value="1"/>
</dbReference>
<dbReference type="AlphaFoldDB" id="A0A0A2VUJ1"/>
<evidence type="ECO:0000256" key="8">
    <source>
        <dbReference type="ARBA" id="ARBA00022692"/>
    </source>
</evidence>
<name>A0A0A2VUJ1_BEABA</name>
<sequence length="1099" mass="122793">MTEEPLRPNPDKLLEKVNRQPRGKLKIFFGACAGVGKTYAMLQEAQRLRAQGLDVLVGVVETHGRQETAELLKGLTIQPPRRIHHRGRLVQEFDLDAALARNPALILMDELAHSNAPGSRHPKRWQDVEELLEAGIDVLTSVNVQHLESLNDVVGGVTGIQVRETVPDPIFDAADEVVLVDLPPDDLRQRLHEGKVYISGQAERAIEHFFRKGNLIALRELALRRTADRVDDQMRAWRDNQGQEKVWHTRDAILLCIGHSSGNEKLVRTAARLAAKLGSVWHAVYVETPQLHRLPEHQRRTILSALRLAQELGAETATLADPNEEKAVLRYAREHNLGKIIIGRHTTRRWWHRTSFADRLAKRAPDLDLVIVALDEKPLPSPARAPDTRTLSEKWRIQLRGCAVAVVLCAFITFIANQWLVAFDAANLVMIYLLGVVMVALFYGRWPSVLATVINVISFDLFFIAPRGTLAVSDVQYLLTFGVMLTVGLVIGNLTAGVRYQARIARYREQRTRHLYEMSKALADDRTPQDVAATSVQFINNTFQARSLLLLPDEHGKLSRIAAEGEPAQWDEAIARWSFDKGQPAGAGTDTLPGVPYRILPLSTTERTLGLLVVEPENLRQLMIPEQQRLLETFTLLVATALDRLLLTASEEQARLSSEREQIRNSLLAALSHDLRTPLTVLFGQAEILTLDLASEGSKHAPQANEIRQHVLNTTRLVNNLLDMARIQSGGFNLRKEWLTLEEVVGSALKMLEPGLGGRHIALNLPDPLMLIEVDGPLFERVLINLLENAVKYAGYKAEIGIKATSTADKLDLEVWDSGPGVPAGKELLIFDKFARGNKESAIPGVGLGLAICRAIVEVHGGTIYALNRPEGGAVTTVLIIEDEKEIRRFLRTALEDESLRVFDAETLQRGLIEAATRKPDLVILDLGLPDGDGIDFIRDFRQWSQTPVIVLSARSDEQAKIAALDAGADDFLSKPFGIGELQARLRVALRRHASIVQPDPVYQFSEIRVDLSSRRITRGEEEIHLTPIEFRLLATLLNNHGKVLTQRQLLNQVWGPNAVEHSHYLRIYMGHLRQKLESDPARPRHLLTETGIGYRFML</sequence>
<dbReference type="CDD" id="cd00082">
    <property type="entry name" value="HisKA"/>
    <property type="match status" value="1"/>
</dbReference>
<keyword evidence="7" id="KW-0808">Transferase</keyword>
<dbReference type="SUPFAM" id="SSF55781">
    <property type="entry name" value="GAF domain-like"/>
    <property type="match status" value="1"/>
</dbReference>
<dbReference type="InterPro" id="IPR001867">
    <property type="entry name" value="OmpR/PhoB-type_DNA-bd"/>
</dbReference>
<keyword evidence="6 18" id="KW-0597">Phosphoprotein</keyword>
<dbReference type="SMART" id="SM00387">
    <property type="entry name" value="HATPase_c"/>
    <property type="match status" value="1"/>
</dbReference>
<dbReference type="PROSITE" id="PS50110">
    <property type="entry name" value="RESPONSE_REGULATORY"/>
    <property type="match status" value="1"/>
</dbReference>
<keyword evidence="14" id="KW-0805">Transcription regulation</keyword>
<keyword evidence="8 20" id="KW-0812">Transmembrane</keyword>
<dbReference type="Gene3D" id="3.40.50.300">
    <property type="entry name" value="P-loop containing nucleotide triphosphate hydrolases"/>
    <property type="match status" value="1"/>
</dbReference>
<dbReference type="NCBIfam" id="NF007793">
    <property type="entry name" value="PRK10490.1"/>
    <property type="match status" value="1"/>
</dbReference>
<keyword evidence="13" id="KW-0902">Two-component regulatory system</keyword>
<feature type="domain" description="OmpR/PhoB-type" evidence="23">
    <location>
        <begin position="1000"/>
        <end position="1099"/>
    </location>
</feature>
<gene>
    <name evidence="24" type="ORF">BBAD15_g2979</name>
</gene>
<dbReference type="PROSITE" id="PS51755">
    <property type="entry name" value="OMPR_PHOB"/>
    <property type="match status" value="1"/>
</dbReference>
<dbReference type="Proteomes" id="UP000030106">
    <property type="component" value="Unassembled WGS sequence"/>
</dbReference>
<evidence type="ECO:0000256" key="9">
    <source>
        <dbReference type="ARBA" id="ARBA00022741"/>
    </source>
</evidence>
<dbReference type="SUPFAM" id="SSF52172">
    <property type="entry name" value="CheY-like"/>
    <property type="match status" value="1"/>
</dbReference>
<dbReference type="FunFam" id="3.30.565.10:FF:000042">
    <property type="entry name" value="Two-component sensor histidine kinase KdpD"/>
    <property type="match status" value="1"/>
</dbReference>
<dbReference type="Gene3D" id="3.40.50.2300">
    <property type="match status" value="1"/>
</dbReference>
<dbReference type="FunFam" id="3.30.450.40:FF:000038">
    <property type="entry name" value="Two-component sensor histidine kinase KdpD"/>
    <property type="match status" value="1"/>
</dbReference>
<evidence type="ECO:0000256" key="19">
    <source>
        <dbReference type="PROSITE-ProRule" id="PRU01091"/>
    </source>
</evidence>
<dbReference type="InterPro" id="IPR003661">
    <property type="entry name" value="HisK_dim/P_dom"/>
</dbReference>
<evidence type="ECO:0000256" key="17">
    <source>
        <dbReference type="ARBA" id="ARBA00023163"/>
    </source>
</evidence>
<evidence type="ECO:0000259" key="23">
    <source>
        <dbReference type="PROSITE" id="PS51755"/>
    </source>
</evidence>
<dbReference type="STRING" id="1245745.A0A0A2VUJ1"/>
<keyword evidence="17" id="KW-0804">Transcription</keyword>
<dbReference type="FunFam" id="3.40.50.620:FF:000169">
    <property type="entry name" value="Two-component system sensor histidine kinase KdbD"/>
    <property type="match status" value="1"/>
</dbReference>
<dbReference type="EC" id="2.7.13.3" evidence="4"/>
<comment type="catalytic activity">
    <reaction evidence="1">
        <text>ATP + protein L-histidine = ADP + protein N-phospho-L-histidine.</text>
        <dbReference type="EC" id="2.7.13.3"/>
    </reaction>
</comment>
<evidence type="ECO:0000256" key="5">
    <source>
        <dbReference type="ARBA" id="ARBA00022490"/>
    </source>
</evidence>
<dbReference type="InterPro" id="IPR036890">
    <property type="entry name" value="HATPase_C_sf"/>
</dbReference>
<evidence type="ECO:0000256" key="13">
    <source>
        <dbReference type="ARBA" id="ARBA00023012"/>
    </source>
</evidence>
<keyword evidence="9" id="KW-0547">Nucleotide-binding</keyword>
<dbReference type="SMART" id="SM00388">
    <property type="entry name" value="HisKA"/>
    <property type="match status" value="1"/>
</dbReference>
<accession>A0A0A2VUJ1</accession>
<evidence type="ECO:0000256" key="12">
    <source>
        <dbReference type="ARBA" id="ARBA00022989"/>
    </source>
</evidence>
<dbReference type="Pfam" id="PF13492">
    <property type="entry name" value="GAF_3"/>
    <property type="match status" value="1"/>
</dbReference>
<dbReference type="PRINTS" id="PR00344">
    <property type="entry name" value="BCTRLSENSOR"/>
</dbReference>
<dbReference type="Gene3D" id="3.40.50.620">
    <property type="entry name" value="HUPs"/>
    <property type="match status" value="1"/>
</dbReference>
<dbReference type="FunFam" id="1.10.10.10:FF:000210">
    <property type="entry name" value="Winged-helix transcriptional response regulator KdpE"/>
    <property type="match status" value="1"/>
</dbReference>
<dbReference type="HOGENOM" id="CLU_000445_113_0_1"/>
<evidence type="ECO:0000259" key="21">
    <source>
        <dbReference type="PROSITE" id="PS50109"/>
    </source>
</evidence>
<dbReference type="InterPro" id="IPR003594">
    <property type="entry name" value="HATPase_dom"/>
</dbReference>
<evidence type="ECO:0000256" key="1">
    <source>
        <dbReference type="ARBA" id="ARBA00000085"/>
    </source>
</evidence>
<keyword evidence="11" id="KW-0067">ATP-binding</keyword>
<evidence type="ECO:0000313" key="25">
    <source>
        <dbReference type="Proteomes" id="UP000030106"/>
    </source>
</evidence>
<dbReference type="InterPro" id="IPR001789">
    <property type="entry name" value="Sig_transdc_resp-reg_receiver"/>
</dbReference>
<proteinExistence type="predicted"/>
<dbReference type="GO" id="GO:0045893">
    <property type="term" value="P:positive regulation of DNA-templated transcription"/>
    <property type="evidence" value="ECO:0007669"/>
    <property type="project" value="UniProtKB-ARBA"/>
</dbReference>
<evidence type="ECO:0000256" key="3">
    <source>
        <dbReference type="ARBA" id="ARBA00004496"/>
    </source>
</evidence>
<keyword evidence="12 20" id="KW-1133">Transmembrane helix</keyword>
<dbReference type="SUPFAM" id="SSF55874">
    <property type="entry name" value="ATPase domain of HSP90 chaperone/DNA topoisomerase II/histidine kinase"/>
    <property type="match status" value="1"/>
</dbReference>
<feature type="transmembrane region" description="Helical" evidence="20">
    <location>
        <begin position="425"/>
        <end position="443"/>
    </location>
</feature>
<dbReference type="InterPro" id="IPR052023">
    <property type="entry name" value="Histidine_kinase_KdpD"/>
</dbReference>
<feature type="transmembrane region" description="Helical" evidence="20">
    <location>
        <begin position="448"/>
        <end position="465"/>
    </location>
</feature>
<dbReference type="InterPro" id="IPR014729">
    <property type="entry name" value="Rossmann-like_a/b/a_fold"/>
</dbReference>
<dbReference type="SMART" id="SM00862">
    <property type="entry name" value="Trans_reg_C"/>
    <property type="match status" value="1"/>
</dbReference>
<comment type="caution">
    <text evidence="24">The sequence shown here is derived from an EMBL/GenBank/DDBJ whole genome shotgun (WGS) entry which is preliminary data.</text>
</comment>
<dbReference type="InterPro" id="IPR011006">
    <property type="entry name" value="CheY-like_superfamily"/>
</dbReference>
<dbReference type="Gene3D" id="1.20.120.620">
    <property type="entry name" value="Backbone structure of the membrane domain of e. Coli histidine kinase receptor kdpd"/>
    <property type="match status" value="1"/>
</dbReference>
<dbReference type="PANTHER" id="PTHR45569:SF1">
    <property type="entry name" value="SENSOR PROTEIN KDPD"/>
    <property type="match status" value="1"/>
</dbReference>
<dbReference type="GO" id="GO:0005524">
    <property type="term" value="F:ATP binding"/>
    <property type="evidence" value="ECO:0007669"/>
    <property type="project" value="UniProtKB-KW"/>
</dbReference>
<evidence type="ECO:0000256" key="16">
    <source>
        <dbReference type="ARBA" id="ARBA00023136"/>
    </source>
</evidence>
<dbReference type="InterPro" id="IPR038318">
    <property type="entry name" value="KdpD_sf"/>
</dbReference>
<dbReference type="Gene3D" id="1.10.10.10">
    <property type="entry name" value="Winged helix-like DNA-binding domain superfamily/Winged helix DNA-binding domain"/>
    <property type="match status" value="1"/>
</dbReference>
<keyword evidence="10" id="KW-0418">Kinase</keyword>
<dbReference type="Gene3D" id="1.10.287.130">
    <property type="match status" value="1"/>
</dbReference>
<evidence type="ECO:0000256" key="4">
    <source>
        <dbReference type="ARBA" id="ARBA00012438"/>
    </source>
</evidence>
<evidence type="ECO:0000256" key="14">
    <source>
        <dbReference type="ARBA" id="ARBA00023015"/>
    </source>
</evidence>
<evidence type="ECO:0000259" key="22">
    <source>
        <dbReference type="PROSITE" id="PS50110"/>
    </source>
</evidence>
<dbReference type="InterPro" id="IPR036388">
    <property type="entry name" value="WH-like_DNA-bd_sf"/>
</dbReference>
<evidence type="ECO:0000256" key="10">
    <source>
        <dbReference type="ARBA" id="ARBA00022777"/>
    </source>
</evidence>
<dbReference type="InterPro" id="IPR027417">
    <property type="entry name" value="P-loop_NTPase"/>
</dbReference>
<feature type="domain" description="Histidine kinase" evidence="21">
    <location>
        <begin position="670"/>
        <end position="884"/>
    </location>
</feature>
<dbReference type="CDD" id="cd17620">
    <property type="entry name" value="REC_OmpR_KdpE-like"/>
    <property type="match status" value="1"/>
</dbReference>
<dbReference type="InterPro" id="IPR005467">
    <property type="entry name" value="His_kinase_dom"/>
</dbReference>
<dbReference type="InterPro" id="IPR003018">
    <property type="entry name" value="GAF"/>
</dbReference>
<feature type="transmembrane region" description="Helical" evidence="20">
    <location>
        <begin position="477"/>
        <end position="498"/>
    </location>
</feature>